<name>X1H8S2_9ZZZZ</name>
<accession>X1H8S2</accession>
<dbReference type="EMBL" id="BARU01030663">
    <property type="protein sequence ID" value="GAH65797.1"/>
    <property type="molecule type" value="Genomic_DNA"/>
</dbReference>
<gene>
    <name evidence="1" type="ORF">S03H2_48614</name>
</gene>
<evidence type="ECO:0000313" key="1">
    <source>
        <dbReference type="EMBL" id="GAH65797.1"/>
    </source>
</evidence>
<organism evidence="1">
    <name type="scientific">marine sediment metagenome</name>
    <dbReference type="NCBI Taxonomy" id="412755"/>
    <lineage>
        <taxon>unclassified sequences</taxon>
        <taxon>metagenomes</taxon>
        <taxon>ecological metagenomes</taxon>
    </lineage>
</organism>
<protein>
    <submittedName>
        <fullName evidence="1">Uncharacterized protein</fullName>
    </submittedName>
</protein>
<comment type="caution">
    <text evidence="1">The sequence shown here is derived from an EMBL/GenBank/DDBJ whole genome shotgun (WGS) entry which is preliminary data.</text>
</comment>
<proteinExistence type="predicted"/>
<dbReference type="AlphaFoldDB" id="X1H8S2"/>
<feature type="non-terminal residue" evidence="1">
    <location>
        <position position="1"/>
    </location>
</feature>
<reference evidence="1" key="1">
    <citation type="journal article" date="2014" name="Front. Microbiol.">
        <title>High frequency of phylogenetically diverse reductive dehalogenase-homologous genes in deep subseafloor sedimentary metagenomes.</title>
        <authorList>
            <person name="Kawai M."/>
            <person name="Futagami T."/>
            <person name="Toyoda A."/>
            <person name="Takaki Y."/>
            <person name="Nishi S."/>
            <person name="Hori S."/>
            <person name="Arai W."/>
            <person name="Tsubouchi T."/>
            <person name="Morono Y."/>
            <person name="Uchiyama I."/>
            <person name="Ito T."/>
            <person name="Fujiyama A."/>
            <person name="Inagaki F."/>
            <person name="Takami H."/>
        </authorList>
    </citation>
    <scope>NUCLEOTIDE SEQUENCE</scope>
    <source>
        <strain evidence="1">Expedition CK06-06</strain>
    </source>
</reference>
<sequence>QIIIETLDSGAGVMAVETLTELARALGNEFTPARTPRFLTQISAHTDNASGEGQPAFDPDVTMFYGLRQTLGPALPAHPEHHAGFIWTGAAFTASSNDGVATQTTTPLDTPSDDAQHQLEVIVFGGVTTVGRVEFYIDGVLVATHSTNIPTAVLDWQHLIIGLGTGAGAGDTISVTVRNGGTQECPA</sequence>